<protein>
    <submittedName>
        <fullName evidence="1">Adenylate/guanylate cyclase domain-containing protein</fullName>
    </submittedName>
</protein>
<gene>
    <name evidence="1" type="ORF">H2B03_02735</name>
</gene>
<evidence type="ECO:0000313" key="1">
    <source>
        <dbReference type="EMBL" id="MBA4452077.1"/>
    </source>
</evidence>
<dbReference type="Proteomes" id="UP000559653">
    <property type="component" value="Unassembled WGS sequence"/>
</dbReference>
<name>A0AC60VXF1_9ARCH</name>
<evidence type="ECO:0000313" key="2">
    <source>
        <dbReference type="Proteomes" id="UP000559653"/>
    </source>
</evidence>
<proteinExistence type="predicted"/>
<organism evidence="1 2">
    <name type="scientific">Candidatus Nitrosomaritimum aestuariumsis</name>
    <dbReference type="NCBI Taxonomy" id="3342354"/>
    <lineage>
        <taxon>Archaea</taxon>
        <taxon>Nitrososphaerota</taxon>
        <taxon>Nitrososphaeria</taxon>
        <taxon>Nitrosopumilales</taxon>
        <taxon>Nitrosopumilaceae</taxon>
        <taxon>Candidatus Nitrosomaritimum</taxon>
    </lineage>
</organism>
<dbReference type="EMBL" id="JACEMZ010000009">
    <property type="protein sequence ID" value="MBA4452077.1"/>
    <property type="molecule type" value="Genomic_DNA"/>
</dbReference>
<comment type="caution">
    <text evidence="1">The sequence shown here is derived from an EMBL/GenBank/DDBJ whole genome shotgun (WGS) entry which is preliminary data.</text>
</comment>
<reference evidence="1 2" key="1">
    <citation type="journal article" date="2020" name="Appl. Environ. Microbiol.">
        <title>Genomic Characteristics of a Novel Species of Ammonia-Oxidizing Archaea from the Jiulong River Estuary.</title>
        <authorList>
            <person name="Zou D."/>
            <person name="Wan R."/>
            <person name="Han L."/>
            <person name="Xu M.N."/>
            <person name="Liu Y."/>
            <person name="Liu H."/>
            <person name="Kao S.J."/>
            <person name="Li M."/>
        </authorList>
    </citation>
    <scope>NUCLEOTIDE SEQUENCE [LARGE SCALE GENOMIC DNA]</scope>
    <source>
        <strain evidence="1">W1bin1</strain>
    </source>
</reference>
<sequence length="221" mass="25116">MVFIEALTNQILFGKTKHITSSYPKNEDRDLVTSIGKPTYFCVGIVDIVNSTQIVCRLSPLQSSKYYITFLNHMAKIVNRFNGQILKTMGDSLLFYFPETSHSDRKSGFLSCLECGFSMINSHEKLKTILAQERLPIIDFRVSFDYGIVTMMGKINGPIDIVGPTINTCSKINGLCPVNGMVVGNDLYEKTRNFKEYKFRNNGSFKIDPKHPYPIFRVSRN</sequence>
<accession>A0AC60VXF1</accession>